<dbReference type="InterPro" id="IPR012795">
    <property type="entry name" value="tRNA_Ile_lys_synt_N"/>
</dbReference>
<proteinExistence type="inferred from homology"/>
<name>A0A1H4KKT2_9HYPH</name>
<keyword evidence="1 6" id="KW-0436">Ligase</keyword>
<evidence type="ECO:0000256" key="3">
    <source>
        <dbReference type="ARBA" id="ARBA00022741"/>
    </source>
</evidence>
<dbReference type="PANTHER" id="PTHR43033:SF1">
    <property type="entry name" value="TRNA(ILE)-LYSIDINE SYNTHASE-RELATED"/>
    <property type="match status" value="1"/>
</dbReference>
<dbReference type="Gene3D" id="3.40.50.620">
    <property type="entry name" value="HUPs"/>
    <property type="match status" value="1"/>
</dbReference>
<evidence type="ECO:0000259" key="7">
    <source>
        <dbReference type="Pfam" id="PF01171"/>
    </source>
</evidence>
<dbReference type="GO" id="GO:0032267">
    <property type="term" value="F:tRNA(Ile)-lysidine synthase activity"/>
    <property type="evidence" value="ECO:0007669"/>
    <property type="project" value="UniProtKB-EC"/>
</dbReference>
<feature type="binding site" evidence="6">
    <location>
        <begin position="30"/>
        <end position="35"/>
    </location>
    <ligand>
        <name>ATP</name>
        <dbReference type="ChEBI" id="CHEBI:30616"/>
    </ligand>
</feature>
<keyword evidence="4 6" id="KW-0067">ATP-binding</keyword>
<evidence type="ECO:0000256" key="4">
    <source>
        <dbReference type="ARBA" id="ARBA00022840"/>
    </source>
</evidence>
<sequence>MLNPAMQPDPRQIFDGIAFSRQTGVIAAVSGGGDSLALLLLLKEFLDLQAGAPALTAVTVDHALRAEAAEEARFVAALCASRGIAHCTMVWRGEKPATGISAAARSARLSLLAQAAREAGVGLVFTGHTRDDQAETVSMRAGRGTGLGTGLGGAGIAPASLYEGAIWFVRPLLSHGRADLRSYLASRDVCWIDDPTNDDTTYERVRVRRSLTAEMAARRIAEAETAAARRVALGARAARLIDGHACCVAPGLYRVDPAFVEDADAEAALHALRVLTAMAGGALHLPSEEPSARVLAGLRAGVCATLSRAVIDRRASGIYLHRERRNLPTGNEATRKVLWDRRYRLSAPEGLHIAPFGAAARDLLPEANPTLPQDLLFAAQFAEPALWRDDICIGPARMALPGNGIGVPAPWAHLLPSFDVDVAQALIRLVGCKTVLKLP</sequence>
<dbReference type="CDD" id="cd01992">
    <property type="entry name" value="TilS_N"/>
    <property type="match status" value="1"/>
</dbReference>
<dbReference type="SUPFAM" id="SSF52402">
    <property type="entry name" value="Adenine nucleotide alpha hydrolases-like"/>
    <property type="match status" value="1"/>
</dbReference>
<evidence type="ECO:0000313" key="8">
    <source>
        <dbReference type="EMBL" id="SEB59130.1"/>
    </source>
</evidence>
<dbReference type="InterPro" id="IPR014729">
    <property type="entry name" value="Rossmann-like_a/b/a_fold"/>
</dbReference>
<keyword evidence="3 6" id="KW-0547">Nucleotide-binding</keyword>
<dbReference type="AlphaFoldDB" id="A0A1H4KKT2"/>
<dbReference type="NCBIfam" id="TIGR02432">
    <property type="entry name" value="lysidine_TilS_N"/>
    <property type="match status" value="1"/>
</dbReference>
<organism evidence="8 9">
    <name type="scientific">Nitratireductor aquibiodomus</name>
    <dbReference type="NCBI Taxonomy" id="204799"/>
    <lineage>
        <taxon>Bacteria</taxon>
        <taxon>Pseudomonadati</taxon>
        <taxon>Pseudomonadota</taxon>
        <taxon>Alphaproteobacteria</taxon>
        <taxon>Hyphomicrobiales</taxon>
        <taxon>Phyllobacteriaceae</taxon>
        <taxon>Nitratireductor</taxon>
    </lineage>
</organism>
<gene>
    <name evidence="6" type="primary">tilS</name>
    <name evidence="8" type="ORF">SAMN05216452_2318</name>
</gene>
<protein>
    <recommendedName>
        <fullName evidence="6">tRNA(Ile)-lysidine synthase</fullName>
        <ecNumber evidence="6">6.3.4.19</ecNumber>
    </recommendedName>
    <alternativeName>
        <fullName evidence="6">tRNA(Ile)-2-lysyl-cytidine synthase</fullName>
    </alternativeName>
    <alternativeName>
        <fullName evidence="6">tRNA(Ile)-lysidine synthetase</fullName>
    </alternativeName>
</protein>
<dbReference type="InterPro" id="IPR011063">
    <property type="entry name" value="TilS/TtcA_N"/>
</dbReference>
<keyword evidence="9" id="KW-1185">Reference proteome</keyword>
<evidence type="ECO:0000256" key="2">
    <source>
        <dbReference type="ARBA" id="ARBA00022694"/>
    </source>
</evidence>
<comment type="domain">
    <text evidence="6">The N-terminal region contains the highly conserved SGGXDS motif, predicted to be a P-loop motif involved in ATP binding.</text>
</comment>
<dbReference type="GO" id="GO:0005737">
    <property type="term" value="C:cytoplasm"/>
    <property type="evidence" value="ECO:0007669"/>
    <property type="project" value="UniProtKB-SubCell"/>
</dbReference>
<feature type="domain" description="tRNA(Ile)-lysidine/2-thiocytidine synthase N-terminal" evidence="7">
    <location>
        <begin position="25"/>
        <end position="209"/>
    </location>
</feature>
<reference evidence="9" key="1">
    <citation type="submission" date="2016-10" db="EMBL/GenBank/DDBJ databases">
        <authorList>
            <person name="Varghese N."/>
            <person name="Submissions S."/>
        </authorList>
    </citation>
    <scope>NUCLEOTIDE SEQUENCE [LARGE SCALE GENOMIC DNA]</scope>
    <source>
        <strain evidence="9">ES.061</strain>
    </source>
</reference>
<dbReference type="HAMAP" id="MF_01161">
    <property type="entry name" value="tRNA_Ile_lys_synt"/>
    <property type="match status" value="1"/>
</dbReference>
<evidence type="ECO:0000256" key="5">
    <source>
        <dbReference type="ARBA" id="ARBA00048539"/>
    </source>
</evidence>
<comment type="function">
    <text evidence="6">Ligates lysine onto the cytidine present at position 34 of the AUA codon-specific tRNA(Ile) that contains the anticodon CAU, in an ATP-dependent manner. Cytidine is converted to lysidine, thus changing the amino acid specificity of the tRNA from methionine to isoleucine.</text>
</comment>
<keyword evidence="6" id="KW-0963">Cytoplasm</keyword>
<accession>A0A1H4KKT2</accession>
<evidence type="ECO:0000313" key="9">
    <source>
        <dbReference type="Proteomes" id="UP000199064"/>
    </source>
</evidence>
<dbReference type="GO" id="GO:0005524">
    <property type="term" value="F:ATP binding"/>
    <property type="evidence" value="ECO:0007669"/>
    <property type="project" value="UniProtKB-UniRule"/>
</dbReference>
<dbReference type="PANTHER" id="PTHR43033">
    <property type="entry name" value="TRNA(ILE)-LYSIDINE SYNTHASE-RELATED"/>
    <property type="match status" value="1"/>
</dbReference>
<dbReference type="InterPro" id="IPR012094">
    <property type="entry name" value="tRNA_Ile_lys_synt"/>
</dbReference>
<dbReference type="EMBL" id="FNSL01000001">
    <property type="protein sequence ID" value="SEB59130.1"/>
    <property type="molecule type" value="Genomic_DNA"/>
</dbReference>
<evidence type="ECO:0000256" key="1">
    <source>
        <dbReference type="ARBA" id="ARBA00022598"/>
    </source>
</evidence>
<dbReference type="EC" id="6.3.4.19" evidence="6"/>
<comment type="subcellular location">
    <subcellularLocation>
        <location evidence="6">Cytoplasm</location>
    </subcellularLocation>
</comment>
<dbReference type="Proteomes" id="UP000199064">
    <property type="component" value="Unassembled WGS sequence"/>
</dbReference>
<comment type="similarity">
    <text evidence="6">Belongs to the tRNA(Ile)-lysidine synthase family.</text>
</comment>
<dbReference type="Pfam" id="PF01171">
    <property type="entry name" value="ATP_bind_3"/>
    <property type="match status" value="1"/>
</dbReference>
<dbReference type="GO" id="GO:0006400">
    <property type="term" value="P:tRNA modification"/>
    <property type="evidence" value="ECO:0007669"/>
    <property type="project" value="UniProtKB-UniRule"/>
</dbReference>
<evidence type="ECO:0000256" key="6">
    <source>
        <dbReference type="HAMAP-Rule" id="MF_01161"/>
    </source>
</evidence>
<keyword evidence="2 6" id="KW-0819">tRNA processing</keyword>
<comment type="catalytic activity">
    <reaction evidence="5 6">
        <text>cytidine(34) in tRNA(Ile2) + L-lysine + ATP = lysidine(34) in tRNA(Ile2) + AMP + diphosphate + H(+)</text>
        <dbReference type="Rhea" id="RHEA:43744"/>
        <dbReference type="Rhea" id="RHEA-COMP:10625"/>
        <dbReference type="Rhea" id="RHEA-COMP:10670"/>
        <dbReference type="ChEBI" id="CHEBI:15378"/>
        <dbReference type="ChEBI" id="CHEBI:30616"/>
        <dbReference type="ChEBI" id="CHEBI:32551"/>
        <dbReference type="ChEBI" id="CHEBI:33019"/>
        <dbReference type="ChEBI" id="CHEBI:82748"/>
        <dbReference type="ChEBI" id="CHEBI:83665"/>
        <dbReference type="ChEBI" id="CHEBI:456215"/>
        <dbReference type="EC" id="6.3.4.19"/>
    </reaction>
</comment>